<dbReference type="AlphaFoldDB" id="A0A327YNI0"/>
<evidence type="ECO:0000313" key="4">
    <source>
        <dbReference type="EMBL" id="RAK22503.1"/>
    </source>
</evidence>
<evidence type="ECO:0000313" key="5">
    <source>
        <dbReference type="Proteomes" id="UP000249620"/>
    </source>
</evidence>
<dbReference type="InterPro" id="IPR018357">
    <property type="entry name" value="Hexapep_transf_CS"/>
</dbReference>
<dbReference type="PANTHER" id="PTHR23416">
    <property type="entry name" value="SIALIC ACID SYNTHASE-RELATED"/>
    <property type="match status" value="1"/>
</dbReference>
<dbReference type="Proteomes" id="UP000249620">
    <property type="component" value="Unassembled WGS sequence"/>
</dbReference>
<comment type="caution">
    <text evidence="4">The sequence shown here is derived from an EMBL/GenBank/DDBJ whole genome shotgun (WGS) entry which is preliminary data.</text>
</comment>
<dbReference type="Pfam" id="PF14602">
    <property type="entry name" value="Hexapep_2"/>
    <property type="match status" value="1"/>
</dbReference>
<gene>
    <name evidence="4" type="ORF">B0I03_10424</name>
</gene>
<sequence length="190" mass="20779">MSLKSSIKNILFVKLRVLKYSFLSECQNVTGKPIANQPLLLNGKGKLFFDSNCKFGYKESPMFYSSYCYIEARNTDSEIIFGKNNYFNNNCRIEANVKIEFGNDVLVGVNCSFLDNDGHDLANDKRKSGIPNAAPIRIGNNVFIGDNVTILKGVSIGDNAVVGNGSLVTKSIPSNSVAVGNPAKVIRELN</sequence>
<dbReference type="PROSITE" id="PS00101">
    <property type="entry name" value="HEXAPEP_TRANSFERASES"/>
    <property type="match status" value="1"/>
</dbReference>
<reference evidence="4 5" key="1">
    <citation type="submission" date="2018-06" db="EMBL/GenBank/DDBJ databases">
        <title>Genomic Encyclopedia of Type Strains, Phase III (KMG-III): the genomes of soil and plant-associated and newly described type strains.</title>
        <authorList>
            <person name="Whitman W."/>
        </authorList>
    </citation>
    <scope>NUCLEOTIDE SEQUENCE [LARGE SCALE GENOMIC DNA]</scope>
    <source>
        <strain evidence="4 5">CGMCC 1.12398</strain>
    </source>
</reference>
<dbReference type="InterPro" id="IPR051159">
    <property type="entry name" value="Hexapeptide_acetyltransf"/>
</dbReference>
<dbReference type="CDD" id="cd04647">
    <property type="entry name" value="LbH_MAT_like"/>
    <property type="match status" value="1"/>
</dbReference>
<keyword evidence="2" id="KW-0677">Repeat</keyword>
<dbReference type="SUPFAM" id="SSF51161">
    <property type="entry name" value="Trimeric LpxA-like enzymes"/>
    <property type="match status" value="1"/>
</dbReference>
<dbReference type="Gene3D" id="2.160.10.10">
    <property type="entry name" value="Hexapeptide repeat proteins"/>
    <property type="match status" value="1"/>
</dbReference>
<keyword evidence="1 4" id="KW-0808">Transferase</keyword>
<dbReference type="EMBL" id="QLMI01000004">
    <property type="protein sequence ID" value="RAK22503.1"/>
    <property type="molecule type" value="Genomic_DNA"/>
</dbReference>
<dbReference type="OrthoDB" id="9801697at2"/>
<dbReference type="InterPro" id="IPR011004">
    <property type="entry name" value="Trimer_LpxA-like_sf"/>
</dbReference>
<proteinExistence type="predicted"/>
<evidence type="ECO:0000256" key="3">
    <source>
        <dbReference type="ARBA" id="ARBA00023315"/>
    </source>
</evidence>
<accession>A0A327YNI0</accession>
<organism evidence="4 5">
    <name type="scientific">Flavobacterium aquaticum</name>
    <dbReference type="NCBI Taxonomy" id="1236486"/>
    <lineage>
        <taxon>Bacteria</taxon>
        <taxon>Pseudomonadati</taxon>
        <taxon>Bacteroidota</taxon>
        <taxon>Flavobacteriia</taxon>
        <taxon>Flavobacteriales</taxon>
        <taxon>Flavobacteriaceae</taxon>
        <taxon>Flavobacterium</taxon>
    </lineage>
</organism>
<evidence type="ECO:0000256" key="2">
    <source>
        <dbReference type="ARBA" id="ARBA00022737"/>
    </source>
</evidence>
<name>A0A327YNI0_9FLAO</name>
<dbReference type="InterPro" id="IPR001451">
    <property type="entry name" value="Hexapep"/>
</dbReference>
<dbReference type="GO" id="GO:0016746">
    <property type="term" value="F:acyltransferase activity"/>
    <property type="evidence" value="ECO:0007669"/>
    <property type="project" value="UniProtKB-KW"/>
</dbReference>
<protein>
    <submittedName>
        <fullName evidence="4">Maltose O-acetyltransferase</fullName>
    </submittedName>
</protein>
<keyword evidence="3" id="KW-0012">Acyltransferase</keyword>
<keyword evidence="5" id="KW-1185">Reference proteome</keyword>
<evidence type="ECO:0000256" key="1">
    <source>
        <dbReference type="ARBA" id="ARBA00022679"/>
    </source>
</evidence>